<dbReference type="SUPFAM" id="SSF55811">
    <property type="entry name" value="Nudix"/>
    <property type="match status" value="1"/>
</dbReference>
<dbReference type="GO" id="GO:0016787">
    <property type="term" value="F:hydrolase activity"/>
    <property type="evidence" value="ECO:0007669"/>
    <property type="project" value="UniProtKB-KW"/>
</dbReference>
<comment type="caution">
    <text evidence="5">The sequence shown here is derived from an EMBL/GenBank/DDBJ whole genome shotgun (WGS) entry which is preliminary data.</text>
</comment>
<evidence type="ECO:0000256" key="3">
    <source>
        <dbReference type="RuleBase" id="RU003476"/>
    </source>
</evidence>
<dbReference type="Proteomes" id="UP000037784">
    <property type="component" value="Unassembled WGS sequence"/>
</dbReference>
<comment type="cofactor">
    <cofactor evidence="1">
        <name>Mg(2+)</name>
        <dbReference type="ChEBI" id="CHEBI:18420"/>
    </cofactor>
</comment>
<dbReference type="PRINTS" id="PR00502">
    <property type="entry name" value="NUDIXFAMILY"/>
</dbReference>
<dbReference type="InParanoid" id="A0A0M8K8N3"/>
<dbReference type="InterPro" id="IPR020084">
    <property type="entry name" value="NUDIX_hydrolase_CS"/>
</dbReference>
<dbReference type="Gene3D" id="3.90.79.10">
    <property type="entry name" value="Nucleoside Triphosphate Pyrophosphohydrolase"/>
    <property type="match status" value="1"/>
</dbReference>
<reference evidence="6" key="1">
    <citation type="submission" date="2015-08" db="EMBL/GenBank/DDBJ databases">
        <title>Draft Genome Sequence of a Heterotrophic Facultative Anaerobic Bacterium Ardenticatena maritima Strain 110S.</title>
        <authorList>
            <person name="Kawaichi S."/>
            <person name="Yoshida T."/>
            <person name="Sako Y."/>
            <person name="Nakamura R."/>
        </authorList>
    </citation>
    <scope>NUCLEOTIDE SEQUENCE [LARGE SCALE GENOMIC DNA]</scope>
    <source>
        <strain evidence="6">110S</strain>
    </source>
</reference>
<dbReference type="InterPro" id="IPR000086">
    <property type="entry name" value="NUDIX_hydrolase_dom"/>
</dbReference>
<proteinExistence type="inferred from homology"/>
<name>A0A0M8K8N3_9CHLR</name>
<evidence type="ECO:0000313" key="5">
    <source>
        <dbReference type="EMBL" id="GAP64073.1"/>
    </source>
</evidence>
<dbReference type="PANTHER" id="PTHR43046:SF16">
    <property type="entry name" value="ADP-RIBOSE PYROPHOSPHATASE YJHB-RELATED"/>
    <property type="match status" value="1"/>
</dbReference>
<evidence type="ECO:0000259" key="4">
    <source>
        <dbReference type="PROSITE" id="PS51462"/>
    </source>
</evidence>
<evidence type="ECO:0000313" key="6">
    <source>
        <dbReference type="Proteomes" id="UP000037784"/>
    </source>
</evidence>
<comment type="similarity">
    <text evidence="3">Belongs to the Nudix hydrolase family.</text>
</comment>
<dbReference type="PROSITE" id="PS51462">
    <property type="entry name" value="NUDIX"/>
    <property type="match status" value="1"/>
</dbReference>
<keyword evidence="6" id="KW-1185">Reference proteome</keyword>
<protein>
    <recommendedName>
        <fullName evidence="4">Nudix hydrolase domain-containing protein</fullName>
    </recommendedName>
</protein>
<dbReference type="InterPro" id="IPR015797">
    <property type="entry name" value="NUDIX_hydrolase-like_dom_sf"/>
</dbReference>
<keyword evidence="2 3" id="KW-0378">Hydrolase</keyword>
<evidence type="ECO:0000256" key="1">
    <source>
        <dbReference type="ARBA" id="ARBA00001946"/>
    </source>
</evidence>
<gene>
    <name evidence="5" type="ORF">ARMA_2496</name>
</gene>
<dbReference type="PROSITE" id="PS00893">
    <property type="entry name" value="NUDIX_BOX"/>
    <property type="match status" value="1"/>
</dbReference>
<feature type="domain" description="Nudix hydrolase" evidence="4">
    <location>
        <begin position="32"/>
        <end position="152"/>
    </location>
</feature>
<evidence type="ECO:0000256" key="2">
    <source>
        <dbReference type="ARBA" id="ARBA00022801"/>
    </source>
</evidence>
<sequence length="194" mass="22211">MKQIAWQDLLYPFWKHIPDTLRRWLIWLATGKFIVGVSAVCLNEANEVLLLKHRFHGRHPWGLPGGWLARGESPFTAILREVREETGLDAVIEDVLYADGDGARIEIVVLCRVNGRDVRVQRSEILAYRWVNPAAPGVVLHPPQAYALAVVAARLQERAAPTYPIHADEAAYRMRRLRDWWHGRAHVDDEARES</sequence>
<dbReference type="Pfam" id="PF00293">
    <property type="entry name" value="NUDIX"/>
    <property type="match status" value="1"/>
</dbReference>
<dbReference type="PANTHER" id="PTHR43046">
    <property type="entry name" value="GDP-MANNOSE MANNOSYL HYDROLASE"/>
    <property type="match status" value="1"/>
</dbReference>
<dbReference type="EMBL" id="BBZA01000225">
    <property type="protein sequence ID" value="GAP64073.1"/>
    <property type="molecule type" value="Genomic_DNA"/>
</dbReference>
<dbReference type="RefSeq" id="WP_160317027.1">
    <property type="nucleotide sequence ID" value="NZ_BBZA01000225.1"/>
</dbReference>
<dbReference type="OrthoDB" id="9787476at2"/>
<dbReference type="AlphaFoldDB" id="A0A0M8K8N3"/>
<dbReference type="InterPro" id="IPR020476">
    <property type="entry name" value="Nudix_hydrolase"/>
</dbReference>
<organism evidence="5 6">
    <name type="scientific">Ardenticatena maritima</name>
    <dbReference type="NCBI Taxonomy" id="872965"/>
    <lineage>
        <taxon>Bacteria</taxon>
        <taxon>Bacillati</taxon>
        <taxon>Chloroflexota</taxon>
        <taxon>Ardenticatenia</taxon>
        <taxon>Ardenticatenales</taxon>
        <taxon>Ardenticatenaceae</taxon>
        <taxon>Ardenticatena</taxon>
    </lineage>
</organism>
<accession>A0A0M8K8N3</accession>